<dbReference type="AlphaFoldDB" id="A0ABD5YU38"/>
<keyword evidence="4" id="KW-1185">Reference proteome</keyword>
<feature type="region of interest" description="Disordered" evidence="1">
    <location>
        <begin position="1"/>
        <end position="27"/>
    </location>
</feature>
<evidence type="ECO:0000313" key="3">
    <source>
        <dbReference type="EMBL" id="MFC7193138.1"/>
    </source>
</evidence>
<reference evidence="4" key="2">
    <citation type="journal article" date="2019" name="Int. J. Syst. Evol. Microbiol.">
        <title>The Global Catalogue of Microorganisms (GCM) 10K type strain sequencing project: providing services to taxonomists for standard genome sequencing and annotation.</title>
        <authorList>
            <consortium name="The Broad Institute Genomics Platform"/>
            <consortium name="The Broad Institute Genome Sequencing Center for Infectious Disease"/>
            <person name="Wu L."/>
            <person name="Ma J."/>
        </authorList>
    </citation>
    <scope>NUCLEOTIDE SEQUENCE [LARGE SCALE GENOMIC DNA]</scope>
    <source>
        <strain evidence="4">RDMS1</strain>
    </source>
</reference>
<protein>
    <submittedName>
        <fullName evidence="2">Uncharacterized protein</fullName>
    </submittedName>
</protein>
<evidence type="ECO:0000313" key="2">
    <source>
        <dbReference type="EMBL" id="MFC7192860.1"/>
    </source>
</evidence>
<name>A0ABD5YU38_9EURY</name>
<evidence type="ECO:0000256" key="1">
    <source>
        <dbReference type="SAM" id="MobiDB-lite"/>
    </source>
</evidence>
<dbReference type="EMBL" id="JBHTAX010000006">
    <property type="protein sequence ID" value="MFC7193138.1"/>
    <property type="molecule type" value="Genomic_DNA"/>
</dbReference>
<accession>A0ABD5YU38</accession>
<reference evidence="2" key="3">
    <citation type="submission" date="2024-09" db="EMBL/GenBank/DDBJ databases">
        <authorList>
            <person name="Sun Q."/>
        </authorList>
    </citation>
    <scope>NUCLEOTIDE SEQUENCE</scope>
    <source>
        <strain evidence="2">NBRC 107106</strain>
    </source>
</reference>
<comment type="caution">
    <text evidence="2">The sequence shown here is derived from an EMBL/GenBank/DDBJ whole genome shotgun (WGS) entry which is preliminary data.</text>
</comment>
<dbReference type="EMBL" id="JBHTAX010000006">
    <property type="protein sequence ID" value="MFC7192860.1"/>
    <property type="molecule type" value="Genomic_DNA"/>
</dbReference>
<reference evidence="2" key="1">
    <citation type="journal article" date="2014" name="Int. J. Syst. Evol. Microbiol.">
        <title>Complete genome sequence of Corynebacterium casei LMG S-19264T (=DSM 44701T), isolated from a smear-ripened cheese.</title>
        <authorList>
            <consortium name="US DOE Joint Genome Institute (JGI-PGF)"/>
            <person name="Walter F."/>
            <person name="Albersmeier A."/>
            <person name="Kalinowski J."/>
            <person name="Ruckert C."/>
        </authorList>
    </citation>
    <scope>NUCLEOTIDE SEQUENCE [LARGE SCALE GENOMIC DNA]</scope>
    <source>
        <strain evidence="2">NBRC 107106</strain>
    </source>
</reference>
<organism evidence="2 4">
    <name type="scientific">Halocatena marina</name>
    <dbReference type="NCBI Taxonomy" id="2934937"/>
    <lineage>
        <taxon>Archaea</taxon>
        <taxon>Methanobacteriati</taxon>
        <taxon>Methanobacteriota</taxon>
        <taxon>Stenosarchaea group</taxon>
        <taxon>Halobacteria</taxon>
        <taxon>Halobacteriales</taxon>
        <taxon>Natronomonadaceae</taxon>
        <taxon>Halocatena</taxon>
    </lineage>
</organism>
<proteinExistence type="predicted"/>
<sequence length="56" mass="6211">MQRSSPHQHVGLSAESQPTDGPPLLPPVTVRHVDEKQRTQWCVSPIVSHIDHGTVH</sequence>
<evidence type="ECO:0000313" key="4">
    <source>
        <dbReference type="Proteomes" id="UP001596417"/>
    </source>
</evidence>
<dbReference type="Proteomes" id="UP001596417">
    <property type="component" value="Unassembled WGS sequence"/>
</dbReference>
<gene>
    <name evidence="2" type="ORF">ACFQL7_25645</name>
    <name evidence="3" type="ORF">ACFQL7_27395</name>
</gene>
<dbReference type="RefSeq" id="WP_390206865.1">
    <property type="nucleotide sequence ID" value="NZ_JBHTAX010000006.1"/>
</dbReference>